<dbReference type="EMBL" id="DXDD01000082">
    <property type="protein sequence ID" value="HIY60295.1"/>
    <property type="molecule type" value="Genomic_DNA"/>
</dbReference>
<accession>A0A9D2C6T4</accession>
<sequence>MTKGERVAFSYGRSSCVSGTLMAPAYDGRMRSLVSESRAERGIRSNMRNMAAWYIGYACQAAVAGRGITQEQFRGMMTAVIQCDSPSNITEGWAAFAKECVEAGQYPDLEETPDPETGVNRWLETILAGLLQIRGEYGDDIARELAALSLRPCCLYPGEMGHAAQILQAGGGVEQIEGYLAASKLEDGPPFYPHMEDIAELYMPKRQMNDLNMGGM</sequence>
<evidence type="ECO:0000313" key="1">
    <source>
        <dbReference type="EMBL" id="HIY60295.1"/>
    </source>
</evidence>
<reference evidence="1" key="1">
    <citation type="journal article" date="2021" name="PeerJ">
        <title>Extensive microbial diversity within the chicken gut microbiome revealed by metagenomics and culture.</title>
        <authorList>
            <person name="Gilroy R."/>
            <person name="Ravi A."/>
            <person name="Getino M."/>
            <person name="Pursley I."/>
            <person name="Horton D.L."/>
            <person name="Alikhan N.F."/>
            <person name="Baker D."/>
            <person name="Gharbi K."/>
            <person name="Hall N."/>
            <person name="Watson M."/>
            <person name="Adriaenssens E.M."/>
            <person name="Foster-Nyarko E."/>
            <person name="Jarju S."/>
            <person name="Secka A."/>
            <person name="Antonio M."/>
            <person name="Oren A."/>
            <person name="Chaudhuri R.R."/>
            <person name="La Ragione R."/>
            <person name="Hildebrand F."/>
            <person name="Pallen M.J."/>
        </authorList>
    </citation>
    <scope>NUCLEOTIDE SEQUENCE</scope>
    <source>
        <strain evidence="1">ChiSxjej3B15-24422</strain>
    </source>
</reference>
<organism evidence="1 2">
    <name type="scientific">Candidatus Eisenbergiella pullistercoris</name>
    <dbReference type="NCBI Taxonomy" id="2838555"/>
    <lineage>
        <taxon>Bacteria</taxon>
        <taxon>Bacillati</taxon>
        <taxon>Bacillota</taxon>
        <taxon>Clostridia</taxon>
        <taxon>Lachnospirales</taxon>
        <taxon>Lachnospiraceae</taxon>
        <taxon>Eisenbergiella</taxon>
    </lineage>
</organism>
<dbReference type="AlphaFoldDB" id="A0A9D2C6T4"/>
<dbReference type="Proteomes" id="UP000824007">
    <property type="component" value="Unassembled WGS sequence"/>
</dbReference>
<comment type="caution">
    <text evidence="1">The sequence shown here is derived from an EMBL/GenBank/DDBJ whole genome shotgun (WGS) entry which is preliminary data.</text>
</comment>
<reference evidence="1" key="2">
    <citation type="submission" date="2021-04" db="EMBL/GenBank/DDBJ databases">
        <authorList>
            <person name="Gilroy R."/>
        </authorList>
    </citation>
    <scope>NUCLEOTIDE SEQUENCE</scope>
    <source>
        <strain evidence="1">ChiSxjej3B15-24422</strain>
    </source>
</reference>
<proteinExistence type="predicted"/>
<protein>
    <submittedName>
        <fullName evidence="1">Uncharacterized protein</fullName>
    </submittedName>
</protein>
<evidence type="ECO:0000313" key="2">
    <source>
        <dbReference type="Proteomes" id="UP000824007"/>
    </source>
</evidence>
<name>A0A9D2C6T4_9FIRM</name>
<gene>
    <name evidence="1" type="ORF">H9831_06420</name>
</gene>